<dbReference type="InterPro" id="IPR037187">
    <property type="entry name" value="DnaK_N"/>
</dbReference>
<dbReference type="Gene3D" id="1.20.120.910">
    <property type="entry name" value="DksA, coiled-coil domain"/>
    <property type="match status" value="1"/>
</dbReference>
<feature type="compositionally biased region" description="Basic residues" evidence="5">
    <location>
        <begin position="1"/>
        <end position="68"/>
    </location>
</feature>
<dbReference type="Pfam" id="PF07382">
    <property type="entry name" value="HC2"/>
    <property type="match status" value="1"/>
</dbReference>
<dbReference type="NCBIfam" id="TIGR02420">
    <property type="entry name" value="dksA"/>
    <property type="match status" value="1"/>
</dbReference>
<dbReference type="PANTHER" id="PTHR33823">
    <property type="entry name" value="RNA POLYMERASE-BINDING TRANSCRIPTION FACTOR DKSA-RELATED"/>
    <property type="match status" value="1"/>
</dbReference>
<name>A0A3B0YS50_9ZZZZ</name>
<dbReference type="PROSITE" id="PS01102">
    <property type="entry name" value="ZF_DKSA_1"/>
    <property type="match status" value="1"/>
</dbReference>
<reference evidence="8" key="1">
    <citation type="submission" date="2018-06" db="EMBL/GenBank/DDBJ databases">
        <authorList>
            <person name="Zhirakovskaya E."/>
        </authorList>
    </citation>
    <scope>NUCLEOTIDE SEQUENCE</scope>
</reference>
<evidence type="ECO:0000313" key="8">
    <source>
        <dbReference type="EMBL" id="VAW71296.1"/>
    </source>
</evidence>
<dbReference type="InterPro" id="IPR012784">
    <property type="entry name" value="DksA_RNA_pol-bd"/>
</dbReference>
<feature type="domain" description="Zinc finger DksA/TraR C4-type" evidence="6">
    <location>
        <begin position="212"/>
        <end position="243"/>
    </location>
</feature>
<dbReference type="AlphaFoldDB" id="A0A3B0YS50"/>
<dbReference type="PANTHER" id="PTHR33823:SF2">
    <property type="entry name" value="RNA POLYMERASE-BINDING TRANSCRIPTION FACTOR DKSA"/>
    <property type="match status" value="1"/>
</dbReference>
<dbReference type="InterPro" id="IPR000962">
    <property type="entry name" value="Znf_DskA_TraR"/>
</dbReference>
<dbReference type="HAMAP" id="MF_00926">
    <property type="entry name" value="DksA"/>
    <property type="match status" value="1"/>
</dbReference>
<dbReference type="SUPFAM" id="SSF109635">
    <property type="entry name" value="DnaK suppressor protein DksA, alpha-hairpin domain"/>
    <property type="match status" value="1"/>
</dbReference>
<keyword evidence="4" id="KW-0862">Zinc</keyword>
<dbReference type="GO" id="GO:0030527">
    <property type="term" value="F:structural constituent of chromatin"/>
    <property type="evidence" value="ECO:0007669"/>
    <property type="project" value="InterPro"/>
</dbReference>
<evidence type="ECO:0000259" key="7">
    <source>
        <dbReference type="Pfam" id="PF21157"/>
    </source>
</evidence>
<feature type="domain" description="DnaK suppressor protein DksA N-terminal" evidence="7">
    <location>
        <begin position="139"/>
        <end position="208"/>
    </location>
</feature>
<evidence type="ECO:0000256" key="3">
    <source>
        <dbReference type="ARBA" id="ARBA00022771"/>
    </source>
</evidence>
<dbReference type="InterPro" id="IPR020458">
    <property type="entry name" value="Znf_DskA_TraR_CS"/>
</dbReference>
<keyword evidence="3" id="KW-0863">Zinc-finger</keyword>
<keyword evidence="2" id="KW-0479">Metal-binding</keyword>
<keyword evidence="1" id="KW-0963">Cytoplasm</keyword>
<feature type="region of interest" description="Disordered" evidence="5">
    <location>
        <begin position="1"/>
        <end position="111"/>
    </location>
</feature>
<evidence type="ECO:0000256" key="4">
    <source>
        <dbReference type="ARBA" id="ARBA00022833"/>
    </source>
</evidence>
<dbReference type="EMBL" id="UOFL01000017">
    <property type="protein sequence ID" value="VAW71296.1"/>
    <property type="molecule type" value="Genomic_DNA"/>
</dbReference>
<evidence type="ECO:0000259" key="6">
    <source>
        <dbReference type="Pfam" id="PF01258"/>
    </source>
</evidence>
<dbReference type="SUPFAM" id="SSF57716">
    <property type="entry name" value="Glucocorticoid receptor-like (DNA-binding domain)"/>
    <property type="match status" value="1"/>
</dbReference>
<dbReference type="Pfam" id="PF01258">
    <property type="entry name" value="zf-dskA_traR"/>
    <property type="match status" value="1"/>
</dbReference>
<gene>
    <name evidence="8" type="ORF">MNBD_GAMMA12-2359</name>
</gene>
<proteinExistence type="inferred from homology"/>
<dbReference type="InterPro" id="IPR048489">
    <property type="entry name" value="DksA_N"/>
</dbReference>
<dbReference type="PROSITE" id="PS51128">
    <property type="entry name" value="ZF_DKSA_2"/>
    <property type="match status" value="1"/>
</dbReference>
<evidence type="ECO:0000256" key="2">
    <source>
        <dbReference type="ARBA" id="ARBA00022723"/>
    </source>
</evidence>
<dbReference type="InterPro" id="IPR009970">
    <property type="entry name" value="HC2"/>
</dbReference>
<sequence length="253" mass="28293">MPQAKKKVSKKKTAKKAVSKKTVSKKKVSTKKVTAKKAAPKKIAPKKVAPKKAAAKKTVAKKTAKATTKKAATSSSNHPTKKKIVPKKSEAKKTATKKATSKKSTPSKPAVRISTESMLIKDFVPYQSEKDEEYMNSVQIEHFRQLLGSWKKVLMEEVERTVNHMQDEAANFPDPNDRATQESEFSLELRNRDRERKLIKKINEAIANLSSGEYGYCEKCGIEIGIGRLEARPTATLCIDCKELDEIKERQYG</sequence>
<dbReference type="Pfam" id="PF21157">
    <property type="entry name" value="DksA_N"/>
    <property type="match status" value="1"/>
</dbReference>
<evidence type="ECO:0000256" key="1">
    <source>
        <dbReference type="ARBA" id="ARBA00022490"/>
    </source>
</evidence>
<protein>
    <submittedName>
        <fullName evidence="8">RNA polymerase-binding transcription factor DksA</fullName>
    </submittedName>
</protein>
<dbReference type="GO" id="GO:0008270">
    <property type="term" value="F:zinc ion binding"/>
    <property type="evidence" value="ECO:0007669"/>
    <property type="project" value="UniProtKB-KW"/>
</dbReference>
<evidence type="ECO:0000256" key="5">
    <source>
        <dbReference type="SAM" id="MobiDB-lite"/>
    </source>
</evidence>
<dbReference type="GO" id="GO:0003677">
    <property type="term" value="F:DNA binding"/>
    <property type="evidence" value="ECO:0007669"/>
    <property type="project" value="InterPro"/>
</dbReference>
<accession>A0A3B0YS50</accession>
<organism evidence="8">
    <name type="scientific">hydrothermal vent metagenome</name>
    <dbReference type="NCBI Taxonomy" id="652676"/>
    <lineage>
        <taxon>unclassified sequences</taxon>
        <taxon>metagenomes</taxon>
        <taxon>ecological metagenomes</taxon>
    </lineage>
</organism>
<dbReference type="GO" id="GO:0030261">
    <property type="term" value="P:chromosome condensation"/>
    <property type="evidence" value="ECO:0007669"/>
    <property type="project" value="InterPro"/>
</dbReference>